<evidence type="ECO:0000313" key="5">
    <source>
        <dbReference type="Proteomes" id="UP000292702"/>
    </source>
</evidence>
<dbReference type="PANTHER" id="PTHR33365:SF11">
    <property type="entry name" value="TAT PATHWAY SIGNAL SEQUENCE"/>
    <property type="match status" value="1"/>
</dbReference>
<dbReference type="Proteomes" id="UP000292702">
    <property type="component" value="Unassembled WGS sequence"/>
</dbReference>
<dbReference type="PANTHER" id="PTHR33365">
    <property type="entry name" value="YALI0B05434P"/>
    <property type="match status" value="1"/>
</dbReference>
<dbReference type="GO" id="GO:0043386">
    <property type="term" value="P:mycotoxin biosynthetic process"/>
    <property type="evidence" value="ECO:0007669"/>
    <property type="project" value="InterPro"/>
</dbReference>
<evidence type="ECO:0000313" key="4">
    <source>
        <dbReference type="EMBL" id="TCD67789.1"/>
    </source>
</evidence>
<dbReference type="STRING" id="92696.A0A4R0RQV3"/>
<sequence>MAPLDALFRCFIIVHVLANGWIVMTMIHRGGVVVDLGYPYSGVQNYSYIGVDYPVWLPIELETVEMSFSETARYSLDSSDTFDWLVLQGLGLGGHQGFIRLGPDSRLFAVAMFHELHCISNLAQAFTPQYPRNHSHHHVQHCLSYLRQLFLCGADVTLEPGDFLARNYTIDTSGITRNCRDWSMVFAEAEASAAQWTAHSLRR</sequence>
<name>A0A4R0RQV3_9APHY</name>
<dbReference type="AlphaFoldDB" id="A0A4R0RQV3"/>
<evidence type="ECO:0000256" key="1">
    <source>
        <dbReference type="ARBA" id="ARBA00004685"/>
    </source>
</evidence>
<keyword evidence="5" id="KW-1185">Reference proteome</keyword>
<comment type="similarity">
    <text evidence="3">Belongs to the ustYa family.</text>
</comment>
<protein>
    <submittedName>
        <fullName evidence="4">Uncharacterized protein</fullName>
    </submittedName>
</protein>
<proteinExistence type="inferred from homology"/>
<dbReference type="EMBL" id="RWJN01000085">
    <property type="protein sequence ID" value="TCD67789.1"/>
    <property type="molecule type" value="Genomic_DNA"/>
</dbReference>
<dbReference type="InterPro" id="IPR021765">
    <property type="entry name" value="UstYa-like"/>
</dbReference>
<keyword evidence="2" id="KW-0560">Oxidoreductase</keyword>
<organism evidence="4 5">
    <name type="scientific">Steccherinum ochraceum</name>
    <dbReference type="NCBI Taxonomy" id="92696"/>
    <lineage>
        <taxon>Eukaryota</taxon>
        <taxon>Fungi</taxon>
        <taxon>Dikarya</taxon>
        <taxon>Basidiomycota</taxon>
        <taxon>Agaricomycotina</taxon>
        <taxon>Agaricomycetes</taxon>
        <taxon>Polyporales</taxon>
        <taxon>Steccherinaceae</taxon>
        <taxon>Steccherinum</taxon>
    </lineage>
</organism>
<accession>A0A4R0RQV3</accession>
<evidence type="ECO:0000256" key="3">
    <source>
        <dbReference type="ARBA" id="ARBA00035112"/>
    </source>
</evidence>
<evidence type="ECO:0000256" key="2">
    <source>
        <dbReference type="ARBA" id="ARBA00023002"/>
    </source>
</evidence>
<gene>
    <name evidence="4" type="ORF">EIP91_011917</name>
</gene>
<dbReference type="OrthoDB" id="3687641at2759"/>
<comment type="pathway">
    <text evidence="1">Mycotoxin biosynthesis.</text>
</comment>
<reference evidence="4 5" key="1">
    <citation type="submission" date="2018-11" db="EMBL/GenBank/DDBJ databases">
        <title>Genome assembly of Steccherinum ochraceum LE-BIN_3174, the white-rot fungus of the Steccherinaceae family (The Residual Polyporoid clade, Polyporales, Basidiomycota).</title>
        <authorList>
            <person name="Fedorova T.V."/>
            <person name="Glazunova O.A."/>
            <person name="Landesman E.O."/>
            <person name="Moiseenko K.V."/>
            <person name="Psurtseva N.V."/>
            <person name="Savinova O.S."/>
            <person name="Shakhova N.V."/>
            <person name="Tyazhelova T.V."/>
            <person name="Vasina D.V."/>
        </authorList>
    </citation>
    <scope>NUCLEOTIDE SEQUENCE [LARGE SCALE GENOMIC DNA]</scope>
    <source>
        <strain evidence="4 5">LE-BIN_3174</strain>
    </source>
</reference>
<dbReference type="GO" id="GO:0016491">
    <property type="term" value="F:oxidoreductase activity"/>
    <property type="evidence" value="ECO:0007669"/>
    <property type="project" value="UniProtKB-KW"/>
</dbReference>
<comment type="caution">
    <text evidence="4">The sequence shown here is derived from an EMBL/GenBank/DDBJ whole genome shotgun (WGS) entry which is preliminary data.</text>
</comment>
<dbReference type="Pfam" id="PF11807">
    <property type="entry name" value="UstYa"/>
    <property type="match status" value="1"/>
</dbReference>